<dbReference type="Gene3D" id="2.70.50.70">
    <property type="match status" value="1"/>
</dbReference>
<evidence type="ECO:0000256" key="10">
    <source>
        <dbReference type="ARBA" id="ARBA00023157"/>
    </source>
</evidence>
<evidence type="ECO:0000256" key="8">
    <source>
        <dbReference type="ARBA" id="ARBA00023008"/>
    </source>
</evidence>
<evidence type="ECO:0000256" key="13">
    <source>
        <dbReference type="ARBA" id="ARBA00044502"/>
    </source>
</evidence>
<keyword evidence="4" id="KW-0479">Metal-binding</keyword>
<evidence type="ECO:0000256" key="1">
    <source>
        <dbReference type="ARBA" id="ARBA00001973"/>
    </source>
</evidence>
<dbReference type="GO" id="GO:0046872">
    <property type="term" value="F:metal ion binding"/>
    <property type="evidence" value="ECO:0007669"/>
    <property type="project" value="UniProtKB-KW"/>
</dbReference>
<keyword evidence="8" id="KW-0186">Copper</keyword>
<evidence type="ECO:0000256" key="2">
    <source>
        <dbReference type="ARBA" id="ARBA00004613"/>
    </source>
</evidence>
<dbReference type="CDD" id="cd21175">
    <property type="entry name" value="LPMO_AA9"/>
    <property type="match status" value="1"/>
</dbReference>
<gene>
    <name evidence="18" type="ORF">M407DRAFT_115464</name>
</gene>
<dbReference type="HOGENOM" id="CLU_031730_4_2_1"/>
<dbReference type="Proteomes" id="UP000054248">
    <property type="component" value="Unassembled WGS sequence"/>
</dbReference>
<feature type="signal peptide" evidence="16">
    <location>
        <begin position="1"/>
        <end position="19"/>
    </location>
</feature>
<keyword evidence="6" id="KW-0136">Cellulose degradation</keyword>
<dbReference type="PANTHER" id="PTHR33353">
    <property type="entry name" value="PUTATIVE (AFU_ORTHOLOGUE AFUA_1G12560)-RELATED"/>
    <property type="match status" value="1"/>
</dbReference>
<keyword evidence="3" id="KW-0964">Secreted</keyword>
<dbReference type="STRING" id="1051891.A0A0C3QIX5"/>
<keyword evidence="10" id="KW-1015">Disulfide bond</keyword>
<evidence type="ECO:0000256" key="9">
    <source>
        <dbReference type="ARBA" id="ARBA00023033"/>
    </source>
</evidence>
<dbReference type="OrthoDB" id="3496539at2759"/>
<evidence type="ECO:0000256" key="6">
    <source>
        <dbReference type="ARBA" id="ARBA00023001"/>
    </source>
</evidence>
<evidence type="ECO:0000259" key="17">
    <source>
        <dbReference type="Pfam" id="PF03443"/>
    </source>
</evidence>
<keyword evidence="5 16" id="KW-0732">Signal</keyword>
<dbReference type="InterPro" id="IPR005103">
    <property type="entry name" value="AA9_LPMO"/>
</dbReference>
<evidence type="ECO:0000256" key="11">
    <source>
        <dbReference type="ARBA" id="ARBA00023277"/>
    </source>
</evidence>
<dbReference type="Pfam" id="PF03443">
    <property type="entry name" value="AA9"/>
    <property type="match status" value="1"/>
</dbReference>
<organism evidence="18 19">
    <name type="scientific">Tulasnella calospora MUT 4182</name>
    <dbReference type="NCBI Taxonomy" id="1051891"/>
    <lineage>
        <taxon>Eukaryota</taxon>
        <taxon>Fungi</taxon>
        <taxon>Dikarya</taxon>
        <taxon>Basidiomycota</taxon>
        <taxon>Agaricomycotina</taxon>
        <taxon>Agaricomycetes</taxon>
        <taxon>Cantharellales</taxon>
        <taxon>Tulasnellaceae</taxon>
        <taxon>Tulasnella</taxon>
    </lineage>
</organism>
<keyword evidence="7" id="KW-0560">Oxidoreductase</keyword>
<protein>
    <recommendedName>
        <fullName evidence="15">lytic cellulose monooxygenase (C4-dehydrogenating)</fullName>
        <ecNumber evidence="15">1.14.99.56</ecNumber>
    </recommendedName>
</protein>
<dbReference type="EMBL" id="KN822957">
    <property type="protein sequence ID" value="KIO32115.1"/>
    <property type="molecule type" value="Genomic_DNA"/>
</dbReference>
<evidence type="ECO:0000256" key="16">
    <source>
        <dbReference type="SAM" id="SignalP"/>
    </source>
</evidence>
<evidence type="ECO:0000313" key="18">
    <source>
        <dbReference type="EMBL" id="KIO32115.1"/>
    </source>
</evidence>
<keyword evidence="19" id="KW-1185">Reference proteome</keyword>
<proteinExistence type="inferred from homology"/>
<dbReference type="AlphaFoldDB" id="A0A0C3QIX5"/>
<reference evidence="18 19" key="1">
    <citation type="submission" date="2014-04" db="EMBL/GenBank/DDBJ databases">
        <authorList>
            <consortium name="DOE Joint Genome Institute"/>
            <person name="Kuo A."/>
            <person name="Girlanda M."/>
            <person name="Perotto S."/>
            <person name="Kohler A."/>
            <person name="Nagy L.G."/>
            <person name="Floudas D."/>
            <person name="Copeland A."/>
            <person name="Barry K.W."/>
            <person name="Cichocki N."/>
            <person name="Veneault-Fourrey C."/>
            <person name="LaButti K."/>
            <person name="Lindquist E.A."/>
            <person name="Lipzen A."/>
            <person name="Lundell T."/>
            <person name="Morin E."/>
            <person name="Murat C."/>
            <person name="Sun H."/>
            <person name="Tunlid A."/>
            <person name="Henrissat B."/>
            <person name="Grigoriev I.V."/>
            <person name="Hibbett D.S."/>
            <person name="Martin F."/>
            <person name="Nordberg H.P."/>
            <person name="Cantor M.N."/>
            <person name="Hua S.X."/>
        </authorList>
    </citation>
    <scope>NUCLEOTIDE SEQUENCE [LARGE SCALE GENOMIC DNA]</scope>
    <source>
        <strain evidence="18 19">MUT 4182</strain>
    </source>
</reference>
<keyword evidence="11" id="KW-0119">Carbohydrate metabolism</keyword>
<comment type="catalytic activity">
    <reaction evidence="14">
        <text>[(1-&gt;4)-beta-D-glucosyl]n+m + reduced acceptor + O2 = 4-dehydro-beta-D-glucosyl-[(1-&gt;4)-beta-D-glucosyl]n-1 + [(1-&gt;4)-beta-D-glucosyl]m + acceptor + H2O.</text>
        <dbReference type="EC" id="1.14.99.56"/>
    </reaction>
</comment>
<reference evidence="19" key="2">
    <citation type="submission" date="2015-01" db="EMBL/GenBank/DDBJ databases">
        <title>Evolutionary Origins and Diversification of the Mycorrhizal Mutualists.</title>
        <authorList>
            <consortium name="DOE Joint Genome Institute"/>
            <consortium name="Mycorrhizal Genomics Consortium"/>
            <person name="Kohler A."/>
            <person name="Kuo A."/>
            <person name="Nagy L.G."/>
            <person name="Floudas D."/>
            <person name="Copeland A."/>
            <person name="Barry K.W."/>
            <person name="Cichocki N."/>
            <person name="Veneault-Fourrey C."/>
            <person name="LaButti K."/>
            <person name="Lindquist E.A."/>
            <person name="Lipzen A."/>
            <person name="Lundell T."/>
            <person name="Morin E."/>
            <person name="Murat C."/>
            <person name="Riley R."/>
            <person name="Ohm R."/>
            <person name="Sun H."/>
            <person name="Tunlid A."/>
            <person name="Henrissat B."/>
            <person name="Grigoriev I.V."/>
            <person name="Hibbett D.S."/>
            <person name="Martin F."/>
        </authorList>
    </citation>
    <scope>NUCLEOTIDE SEQUENCE [LARGE SCALE GENOMIC DNA]</scope>
    <source>
        <strain evidence="19">MUT 4182</strain>
    </source>
</reference>
<feature type="chain" id="PRO_5002177469" description="lytic cellulose monooxygenase (C4-dehydrogenating)" evidence="16">
    <location>
        <begin position="20"/>
        <end position="232"/>
    </location>
</feature>
<dbReference type="InterPro" id="IPR049892">
    <property type="entry name" value="AA9"/>
</dbReference>
<evidence type="ECO:0000256" key="14">
    <source>
        <dbReference type="ARBA" id="ARBA00045077"/>
    </source>
</evidence>
<evidence type="ECO:0000256" key="3">
    <source>
        <dbReference type="ARBA" id="ARBA00022525"/>
    </source>
</evidence>
<dbReference type="EC" id="1.14.99.56" evidence="15"/>
<dbReference type="GO" id="GO:0005576">
    <property type="term" value="C:extracellular region"/>
    <property type="evidence" value="ECO:0007669"/>
    <property type="project" value="UniProtKB-SubCell"/>
</dbReference>
<evidence type="ECO:0000256" key="7">
    <source>
        <dbReference type="ARBA" id="ARBA00023002"/>
    </source>
</evidence>
<name>A0A0C3QIX5_9AGAM</name>
<evidence type="ECO:0000256" key="4">
    <source>
        <dbReference type="ARBA" id="ARBA00022723"/>
    </source>
</evidence>
<accession>A0A0C3QIX5</accession>
<evidence type="ECO:0000256" key="15">
    <source>
        <dbReference type="ARBA" id="ARBA00047174"/>
    </source>
</evidence>
<keyword evidence="9" id="KW-0503">Monooxygenase</keyword>
<feature type="domain" description="Auxiliary Activity family 9 catalytic" evidence="17">
    <location>
        <begin position="20"/>
        <end position="220"/>
    </location>
</feature>
<evidence type="ECO:0000256" key="5">
    <source>
        <dbReference type="ARBA" id="ARBA00022729"/>
    </source>
</evidence>
<comment type="similarity">
    <text evidence="13">Belongs to the polysaccharide monooxygenase AA9 family.</text>
</comment>
<dbReference type="GO" id="GO:0016787">
    <property type="term" value="F:hydrolase activity"/>
    <property type="evidence" value="ECO:0007669"/>
    <property type="project" value="UniProtKB-KW"/>
</dbReference>
<dbReference type="PANTHER" id="PTHR33353:SF10">
    <property type="entry name" value="ENDO-BETA-1,4-GLUCANASE D"/>
    <property type="match status" value="1"/>
</dbReference>
<evidence type="ECO:0000313" key="19">
    <source>
        <dbReference type="Proteomes" id="UP000054248"/>
    </source>
</evidence>
<keyword evidence="18" id="KW-0378">Hydrolase</keyword>
<sequence>MKALLLATLLAQAVLPSLAHYTFPKLFIGSPPTVLADWAAVRKTLNADTGAPLTDPTSPLMRCYETNTAALTATYTINAGNIVGFKSNVPVDHPGHMSIYMAKALPYASSEAAGSGNVWFKVAQWSPTVTAGSWNFPSQGQQSFQFTLPLCLPNGDYLVRIEHIALHAAASYGGAQYYLACGQIKVVNGGNGTPSPLVSIPGLYTGNEPGILTNIYYGTTSYVPPGPPVWTC</sequence>
<comment type="subcellular location">
    <subcellularLocation>
        <location evidence="2">Secreted</location>
    </subcellularLocation>
</comment>
<keyword evidence="12" id="KW-0624">Polysaccharide degradation</keyword>
<dbReference type="GO" id="GO:0004497">
    <property type="term" value="F:monooxygenase activity"/>
    <property type="evidence" value="ECO:0007669"/>
    <property type="project" value="UniProtKB-KW"/>
</dbReference>
<dbReference type="GO" id="GO:0030245">
    <property type="term" value="P:cellulose catabolic process"/>
    <property type="evidence" value="ECO:0007669"/>
    <property type="project" value="UniProtKB-KW"/>
</dbReference>
<evidence type="ECO:0000256" key="12">
    <source>
        <dbReference type="ARBA" id="ARBA00023326"/>
    </source>
</evidence>
<comment type="cofactor">
    <cofactor evidence="1">
        <name>Cu(2+)</name>
        <dbReference type="ChEBI" id="CHEBI:29036"/>
    </cofactor>
</comment>